<feature type="region of interest" description="Disordered" evidence="1">
    <location>
        <begin position="46"/>
        <end position="69"/>
    </location>
</feature>
<name>A0A426YVN8_ENSVE</name>
<dbReference type="EMBL" id="AMZH03009918">
    <property type="protein sequence ID" value="RRT55810.1"/>
    <property type="molecule type" value="Genomic_DNA"/>
</dbReference>
<gene>
    <name evidence="2" type="ORF">B296_00048202</name>
</gene>
<evidence type="ECO:0000313" key="3">
    <source>
        <dbReference type="Proteomes" id="UP000287651"/>
    </source>
</evidence>
<evidence type="ECO:0000313" key="2">
    <source>
        <dbReference type="EMBL" id="RRT55810.1"/>
    </source>
</evidence>
<dbReference type="Proteomes" id="UP000287651">
    <property type="component" value="Unassembled WGS sequence"/>
</dbReference>
<evidence type="ECO:0000256" key="1">
    <source>
        <dbReference type="SAM" id="MobiDB-lite"/>
    </source>
</evidence>
<protein>
    <submittedName>
        <fullName evidence="2">Uncharacterized protein</fullName>
    </submittedName>
</protein>
<reference evidence="2 3" key="1">
    <citation type="journal article" date="2014" name="Agronomy (Basel)">
        <title>A Draft Genome Sequence for Ensete ventricosum, the Drought-Tolerant Tree Against Hunger.</title>
        <authorList>
            <person name="Harrison J."/>
            <person name="Moore K.A."/>
            <person name="Paszkiewicz K."/>
            <person name="Jones T."/>
            <person name="Grant M."/>
            <person name="Ambacheew D."/>
            <person name="Muzemil S."/>
            <person name="Studholme D.J."/>
        </authorList>
    </citation>
    <scope>NUCLEOTIDE SEQUENCE [LARGE SCALE GENOMIC DNA]</scope>
</reference>
<proteinExistence type="predicted"/>
<dbReference type="AlphaFoldDB" id="A0A426YVN8"/>
<organism evidence="2 3">
    <name type="scientific">Ensete ventricosum</name>
    <name type="common">Abyssinian banana</name>
    <name type="synonym">Musa ensete</name>
    <dbReference type="NCBI Taxonomy" id="4639"/>
    <lineage>
        <taxon>Eukaryota</taxon>
        <taxon>Viridiplantae</taxon>
        <taxon>Streptophyta</taxon>
        <taxon>Embryophyta</taxon>
        <taxon>Tracheophyta</taxon>
        <taxon>Spermatophyta</taxon>
        <taxon>Magnoliopsida</taxon>
        <taxon>Liliopsida</taxon>
        <taxon>Zingiberales</taxon>
        <taxon>Musaceae</taxon>
        <taxon>Ensete</taxon>
    </lineage>
</organism>
<sequence>MCVCVCVGGREGCVAEMEIESVPIALGRGFRWVSERPLPGRCVISSAPADSAGDVSRGRGWGPRRVPGV</sequence>
<comment type="caution">
    <text evidence="2">The sequence shown here is derived from an EMBL/GenBank/DDBJ whole genome shotgun (WGS) entry which is preliminary data.</text>
</comment>
<accession>A0A426YVN8</accession>